<evidence type="ECO:0000313" key="3">
    <source>
        <dbReference type="Proteomes" id="UP000011958"/>
    </source>
</evidence>
<dbReference type="Pfam" id="PF10209">
    <property type="entry name" value="DUF2340"/>
    <property type="match status" value="1"/>
</dbReference>
<dbReference type="EMBL" id="AFWA02000014">
    <property type="protein sequence ID" value="EMR08699.1"/>
    <property type="molecule type" value="Genomic_DNA"/>
</dbReference>
<reference evidence="3" key="1">
    <citation type="journal article" date="2016" name="Nat. Commun.">
        <title>Genome analysis of three Pneumocystis species reveals adaptation mechanisms to life exclusively in mammalian hosts.</title>
        <authorList>
            <person name="Ma L."/>
            <person name="Chen Z."/>
            <person name="Huang D.W."/>
            <person name="Kutty G."/>
            <person name="Ishihara M."/>
            <person name="Wang H."/>
            <person name="Abouelleil A."/>
            <person name="Bishop L."/>
            <person name="Davey E."/>
            <person name="Deng R."/>
            <person name="Deng X."/>
            <person name="Fan L."/>
            <person name="Fantoni G."/>
            <person name="Fitzgerald M."/>
            <person name="Gogineni E."/>
            <person name="Goldberg J.M."/>
            <person name="Handley G."/>
            <person name="Hu X."/>
            <person name="Huber C."/>
            <person name="Jiao X."/>
            <person name="Jones K."/>
            <person name="Levin J.Z."/>
            <person name="Liu Y."/>
            <person name="Macdonald P."/>
            <person name="Melnikov A."/>
            <person name="Raley C."/>
            <person name="Sassi M."/>
            <person name="Sherman B.T."/>
            <person name="Song X."/>
            <person name="Sykes S."/>
            <person name="Tran B."/>
            <person name="Walsh L."/>
            <person name="Xia Y."/>
            <person name="Yang J."/>
            <person name="Young S."/>
            <person name="Zeng Q."/>
            <person name="Zheng X."/>
            <person name="Stephens R."/>
            <person name="Nusbaum C."/>
            <person name="Birren B.W."/>
            <person name="Azadi P."/>
            <person name="Lempicki R.A."/>
            <person name="Cuomo C.A."/>
            <person name="Kovacs J.A."/>
        </authorList>
    </citation>
    <scope>NUCLEOTIDE SEQUENCE [LARGE SCALE GENOMIC DNA]</scope>
    <source>
        <strain evidence="3">B123</strain>
    </source>
</reference>
<dbReference type="eggNOG" id="KOG4147">
    <property type="taxonomic scope" value="Eukaryota"/>
</dbReference>
<dbReference type="OrthoDB" id="937at2759"/>
<organism evidence="2 3">
    <name type="scientific">Pneumocystis murina (strain B123)</name>
    <name type="common">Mouse pneumocystis pneumonia agent</name>
    <name type="synonym">Pneumocystis carinii f. sp. muris</name>
    <dbReference type="NCBI Taxonomy" id="1069680"/>
    <lineage>
        <taxon>Eukaryota</taxon>
        <taxon>Fungi</taxon>
        <taxon>Dikarya</taxon>
        <taxon>Ascomycota</taxon>
        <taxon>Taphrinomycotina</taxon>
        <taxon>Pneumocystomycetes</taxon>
        <taxon>Pneumocystaceae</taxon>
        <taxon>Pneumocystis</taxon>
    </lineage>
</organism>
<protein>
    <submittedName>
        <fullName evidence="2">Uncharacterized protein</fullName>
    </submittedName>
</protein>
<dbReference type="GeneID" id="19896564"/>
<dbReference type="PANTHER" id="PTHR18444">
    <property type="entry name" value="UPF0538 FAMILY MEMBER"/>
    <property type="match status" value="1"/>
</dbReference>
<keyword evidence="3" id="KW-1185">Reference proteome</keyword>
<dbReference type="InterPro" id="IPR018794">
    <property type="entry name" value="UPF0538"/>
</dbReference>
<dbReference type="Proteomes" id="UP000011958">
    <property type="component" value="Unassembled WGS sequence"/>
</dbReference>
<dbReference type="VEuPathDB" id="FungiDB:PNEG_02877"/>
<dbReference type="RefSeq" id="XP_007874914.1">
    <property type="nucleotide sequence ID" value="XM_007876723.1"/>
</dbReference>
<evidence type="ECO:0000313" key="2">
    <source>
        <dbReference type="EMBL" id="EMR08699.1"/>
    </source>
</evidence>
<name>M7PE07_PNEMU</name>
<evidence type="ECO:0000256" key="1">
    <source>
        <dbReference type="ARBA" id="ARBA00007176"/>
    </source>
</evidence>
<dbReference type="AlphaFoldDB" id="M7PE07"/>
<proteinExistence type="inferred from homology"/>
<gene>
    <name evidence="2" type="ORF">PNEG_02877</name>
</gene>
<accession>M7PE07</accession>
<dbReference type="PANTHER" id="PTHR18444:SF9">
    <property type="entry name" value="UPF0538 PROTEIN C2ORF76"/>
    <property type="match status" value="1"/>
</dbReference>
<comment type="similarity">
    <text evidence="1">Belongs to the UPF0538 family.</text>
</comment>
<sequence length="121" mass="14333">MAILTIRLIRSFTYRVIKYLVLCEINLEKTTVKDLQTLIFNEIYKNPEYKAYQLPKFDTLKIYVHSQSAKTSNRIINLDHDEWILDPCMTLERCGRMKQNYLSLIDQNMNSLKQIPKKSGD</sequence>
<dbReference type="OMA" id="YRNVKNH"/>
<dbReference type="HOGENOM" id="CLU_117792_0_0_1"/>
<comment type="caution">
    <text evidence="2">The sequence shown here is derived from an EMBL/GenBank/DDBJ whole genome shotgun (WGS) entry which is preliminary data.</text>
</comment>